<dbReference type="EMBL" id="BKCJ011827721">
    <property type="protein sequence ID" value="GFD56287.1"/>
    <property type="molecule type" value="Genomic_DNA"/>
</dbReference>
<reference evidence="2" key="1">
    <citation type="journal article" date="2019" name="Sci. Rep.">
        <title>Draft genome of Tanacetum cinerariifolium, the natural source of mosquito coil.</title>
        <authorList>
            <person name="Yamashiro T."/>
            <person name="Shiraishi A."/>
            <person name="Satake H."/>
            <person name="Nakayama K."/>
        </authorList>
    </citation>
    <scope>NUCLEOTIDE SEQUENCE</scope>
</reference>
<feature type="region of interest" description="Disordered" evidence="1">
    <location>
        <begin position="20"/>
        <end position="42"/>
    </location>
</feature>
<accession>A0A699X991</accession>
<sequence length="90" mass="10061">ALHQPDGALLRRAHRRAGRRRAGGCDFHGDVGDPGDRDEPVQCGRSRAGVQERLRFDHQPVREILQAFWRAGRLRAAGRTVRLGRGDQGE</sequence>
<gene>
    <name evidence="2" type="ORF">Tci_928256</name>
</gene>
<evidence type="ECO:0000256" key="1">
    <source>
        <dbReference type="SAM" id="MobiDB-lite"/>
    </source>
</evidence>
<comment type="caution">
    <text evidence="2">The sequence shown here is derived from an EMBL/GenBank/DDBJ whole genome shotgun (WGS) entry which is preliminary data.</text>
</comment>
<feature type="compositionally biased region" description="Basic and acidic residues" evidence="1">
    <location>
        <begin position="27"/>
        <end position="40"/>
    </location>
</feature>
<proteinExistence type="predicted"/>
<protein>
    <submittedName>
        <fullName evidence="2">Uncharacterized protein</fullName>
    </submittedName>
</protein>
<evidence type="ECO:0000313" key="2">
    <source>
        <dbReference type="EMBL" id="GFD56287.1"/>
    </source>
</evidence>
<feature type="non-terminal residue" evidence="2">
    <location>
        <position position="1"/>
    </location>
</feature>
<organism evidence="2">
    <name type="scientific">Tanacetum cinerariifolium</name>
    <name type="common">Dalmatian daisy</name>
    <name type="synonym">Chrysanthemum cinerariifolium</name>
    <dbReference type="NCBI Taxonomy" id="118510"/>
    <lineage>
        <taxon>Eukaryota</taxon>
        <taxon>Viridiplantae</taxon>
        <taxon>Streptophyta</taxon>
        <taxon>Embryophyta</taxon>
        <taxon>Tracheophyta</taxon>
        <taxon>Spermatophyta</taxon>
        <taxon>Magnoliopsida</taxon>
        <taxon>eudicotyledons</taxon>
        <taxon>Gunneridae</taxon>
        <taxon>Pentapetalae</taxon>
        <taxon>asterids</taxon>
        <taxon>campanulids</taxon>
        <taxon>Asterales</taxon>
        <taxon>Asteraceae</taxon>
        <taxon>Asteroideae</taxon>
        <taxon>Anthemideae</taxon>
        <taxon>Anthemidinae</taxon>
        <taxon>Tanacetum</taxon>
    </lineage>
</organism>
<feature type="non-terminal residue" evidence="2">
    <location>
        <position position="90"/>
    </location>
</feature>
<name>A0A699X991_TANCI</name>
<dbReference type="AlphaFoldDB" id="A0A699X991"/>